<dbReference type="NCBIfam" id="TIGR00011">
    <property type="entry name" value="YbaK_EbsC"/>
    <property type="match status" value="1"/>
</dbReference>
<dbReference type="Pfam" id="PF04073">
    <property type="entry name" value="tRNA_edit"/>
    <property type="match status" value="1"/>
</dbReference>
<dbReference type="GO" id="GO:0002161">
    <property type="term" value="F:aminoacyl-tRNA deacylase activity"/>
    <property type="evidence" value="ECO:0007669"/>
    <property type="project" value="InterPro"/>
</dbReference>
<proteinExistence type="inferred from homology"/>
<evidence type="ECO:0000256" key="4">
    <source>
        <dbReference type="PIRNR" id="PIRNR006181"/>
    </source>
</evidence>
<dbReference type="PANTHER" id="PTHR30411">
    <property type="entry name" value="CYTOPLASMIC PROTEIN"/>
    <property type="match status" value="1"/>
</dbReference>
<reference evidence="6 7" key="1">
    <citation type="submission" date="2017-05" db="EMBL/GenBank/DDBJ databases">
        <title>Vagococcus spp. assemblies.</title>
        <authorList>
            <person name="Gulvik C.A."/>
        </authorList>
    </citation>
    <scope>NUCLEOTIDE SEQUENCE [LARGE SCALE GENOMIC DNA]</scope>
    <source>
        <strain evidence="6 7">DSM 24756</strain>
    </source>
</reference>
<evidence type="ECO:0000259" key="5">
    <source>
        <dbReference type="Pfam" id="PF04073"/>
    </source>
</evidence>
<comment type="similarity">
    <text evidence="1 4">Belongs to the prolyl-tRNA editing family. YbaK/EbsC subfamily.</text>
</comment>
<keyword evidence="2 4" id="KW-0648">Protein biosynthesis</keyword>
<dbReference type="PIRSF" id="PIRSF006181">
    <property type="entry name" value="EbsC_YbaK"/>
    <property type="match status" value="1"/>
</dbReference>
<protein>
    <recommendedName>
        <fullName evidence="4">Cys-tRNA(Pro)/Cys-tRNA(Cys) deacylase</fullName>
        <ecNumber evidence="4">4.2.-.-</ecNumber>
    </recommendedName>
</protein>
<keyword evidence="3 4" id="KW-0456">Lyase</keyword>
<evidence type="ECO:0000313" key="7">
    <source>
        <dbReference type="Proteomes" id="UP000288669"/>
    </source>
</evidence>
<dbReference type="PANTHER" id="PTHR30411:SF0">
    <property type="entry name" value="CYS-TRNA(PRO)_CYS-TRNA(CYS) DEACYLASE YBAK"/>
    <property type="match status" value="1"/>
</dbReference>
<dbReference type="EC" id="4.2.-.-" evidence="4"/>
<dbReference type="CDD" id="cd00002">
    <property type="entry name" value="YbaK_deacylase"/>
    <property type="match status" value="1"/>
</dbReference>
<accession>A0A430AKP7</accession>
<dbReference type="GO" id="GO:0016829">
    <property type="term" value="F:lyase activity"/>
    <property type="evidence" value="ECO:0007669"/>
    <property type="project" value="UniProtKB-KW"/>
</dbReference>
<dbReference type="GO" id="GO:0006412">
    <property type="term" value="P:translation"/>
    <property type="evidence" value="ECO:0007669"/>
    <property type="project" value="UniProtKB-KW"/>
</dbReference>
<dbReference type="InterPro" id="IPR004369">
    <property type="entry name" value="Prolyl-tRNA_editing_YbaK/EbsC"/>
</dbReference>
<feature type="domain" description="YbaK/aminoacyl-tRNA synthetase-associated" evidence="5">
    <location>
        <begin position="38"/>
        <end position="150"/>
    </location>
</feature>
<comment type="caution">
    <text evidence="6">The sequence shown here is derived from an EMBL/GenBank/DDBJ whole genome shotgun (WGS) entry which is preliminary data.</text>
</comment>
<evidence type="ECO:0000313" key="6">
    <source>
        <dbReference type="EMBL" id="RSU08658.1"/>
    </source>
</evidence>
<dbReference type="InterPro" id="IPR036754">
    <property type="entry name" value="YbaK/aa-tRNA-synt-asso_dom_sf"/>
</dbReference>
<dbReference type="InterPro" id="IPR007214">
    <property type="entry name" value="YbaK/aa-tRNA-synth-assoc-dom"/>
</dbReference>
<evidence type="ECO:0000256" key="3">
    <source>
        <dbReference type="ARBA" id="ARBA00023239"/>
    </source>
</evidence>
<dbReference type="Gene3D" id="3.90.960.10">
    <property type="entry name" value="YbaK/aminoacyl-tRNA synthetase-associated domain"/>
    <property type="match status" value="1"/>
</dbReference>
<organism evidence="6 7">
    <name type="scientific">Vagococcus entomophilus</name>
    <dbReference type="NCBI Taxonomy" id="1160095"/>
    <lineage>
        <taxon>Bacteria</taxon>
        <taxon>Bacillati</taxon>
        <taxon>Bacillota</taxon>
        <taxon>Bacilli</taxon>
        <taxon>Lactobacillales</taxon>
        <taxon>Enterococcaceae</taxon>
        <taxon>Vagococcus</taxon>
    </lineage>
</organism>
<dbReference type="EMBL" id="NGJZ01000001">
    <property type="protein sequence ID" value="RSU08658.1"/>
    <property type="molecule type" value="Genomic_DNA"/>
</dbReference>
<dbReference type="RefSeq" id="WP_126823468.1">
    <property type="nucleotide sequence ID" value="NZ_JBHLWU010000001.1"/>
</dbReference>
<dbReference type="OrthoDB" id="9809296at2"/>
<evidence type="ECO:0000256" key="1">
    <source>
        <dbReference type="ARBA" id="ARBA00009798"/>
    </source>
</evidence>
<dbReference type="Proteomes" id="UP000288669">
    <property type="component" value="Unassembled WGS sequence"/>
</dbReference>
<dbReference type="SUPFAM" id="SSF55826">
    <property type="entry name" value="YbaK/ProRS associated domain"/>
    <property type="match status" value="1"/>
</dbReference>
<dbReference type="AlphaFoldDB" id="A0A430AKP7"/>
<gene>
    <name evidence="6" type="ORF">CBF30_05375</name>
</gene>
<sequence length="178" mass="19810">MAKKKIQKTNAIRMVEQQKVPYEETEFPWSEDHIDAISVAHKLGVPEERIFKTLVTVGNKTGPVVAVIPGNEALDLKALAKVSGNKKMEMLPLKELEATTGYIRGGCSPIGMKKRFPTYIAEQAKEIEDIYVSAGKRGMQIRLAPKDLIQLSKGKFAALTIKKEDGRSDELREISRNS</sequence>
<evidence type="ECO:0000256" key="2">
    <source>
        <dbReference type="ARBA" id="ARBA00022917"/>
    </source>
</evidence>
<name>A0A430AKP7_9ENTE</name>
<keyword evidence="7" id="KW-1185">Reference proteome</keyword>